<gene>
    <name evidence="1" type="ordered locus">VIT_04s0008g03490</name>
</gene>
<name>D7SUB0_VITVI</name>
<reference evidence="2" key="1">
    <citation type="journal article" date="2007" name="Nature">
        <title>The grapevine genome sequence suggests ancestral hexaploidization in major angiosperm phyla.</title>
        <authorList>
            <consortium name="The French-Italian Public Consortium for Grapevine Genome Characterization."/>
            <person name="Jaillon O."/>
            <person name="Aury J.-M."/>
            <person name="Noel B."/>
            <person name="Policriti A."/>
            <person name="Clepet C."/>
            <person name="Casagrande A."/>
            <person name="Choisne N."/>
            <person name="Aubourg S."/>
            <person name="Vitulo N."/>
            <person name="Jubin C."/>
            <person name="Vezzi A."/>
            <person name="Legeai F."/>
            <person name="Hugueney P."/>
            <person name="Dasilva C."/>
            <person name="Horner D."/>
            <person name="Mica E."/>
            <person name="Jublot D."/>
            <person name="Poulain J."/>
            <person name="Bruyere C."/>
            <person name="Billault A."/>
            <person name="Segurens B."/>
            <person name="Gouyvenoux M."/>
            <person name="Ugarte E."/>
            <person name="Cattonaro F."/>
            <person name="Anthouard V."/>
            <person name="Vico V."/>
            <person name="Del Fabbro C."/>
            <person name="Alaux M."/>
            <person name="Di Gaspero G."/>
            <person name="Dumas V."/>
            <person name="Felice N."/>
            <person name="Paillard S."/>
            <person name="Juman I."/>
            <person name="Moroldo M."/>
            <person name="Scalabrin S."/>
            <person name="Canaguier A."/>
            <person name="Le Clainche I."/>
            <person name="Malacrida G."/>
            <person name="Durand E."/>
            <person name="Pesole G."/>
            <person name="Laucou V."/>
            <person name="Chatelet P."/>
            <person name="Merdinoglu D."/>
            <person name="Delledonne M."/>
            <person name="Pezzotti M."/>
            <person name="Lecharny A."/>
            <person name="Scarpelli C."/>
            <person name="Artiguenave F."/>
            <person name="Pe M.E."/>
            <person name="Valle G."/>
            <person name="Morgante M."/>
            <person name="Caboche M."/>
            <person name="Adam-Blondon A.-F."/>
            <person name="Weissenbach J."/>
            <person name="Quetier F."/>
            <person name="Wincker P."/>
        </authorList>
    </citation>
    <scope>NUCLEOTIDE SEQUENCE [LARGE SCALE GENOMIC DNA]</scope>
    <source>
        <strain evidence="2">cv. Pinot noir / PN40024</strain>
    </source>
</reference>
<dbReference type="AlphaFoldDB" id="D7SUB0"/>
<dbReference type="Proteomes" id="UP000009183">
    <property type="component" value="Chromosome 4"/>
</dbReference>
<evidence type="ECO:0000313" key="2">
    <source>
        <dbReference type="Proteomes" id="UP000009183"/>
    </source>
</evidence>
<sequence length="54" mass="6623">MIFFSFRILIVVVVVFVFLKLFCTAFQRSLTCSVYIFTYQWRDGRWYCHHYPAC</sequence>
<evidence type="ECO:0000313" key="1">
    <source>
        <dbReference type="EMBL" id="CBI20859.3"/>
    </source>
</evidence>
<proteinExistence type="predicted"/>
<dbReference type="HOGENOM" id="CLU_3054291_0_0_1"/>
<organism evidence="1 2">
    <name type="scientific">Vitis vinifera</name>
    <name type="common">Grape</name>
    <dbReference type="NCBI Taxonomy" id="29760"/>
    <lineage>
        <taxon>Eukaryota</taxon>
        <taxon>Viridiplantae</taxon>
        <taxon>Streptophyta</taxon>
        <taxon>Embryophyta</taxon>
        <taxon>Tracheophyta</taxon>
        <taxon>Spermatophyta</taxon>
        <taxon>Magnoliopsida</taxon>
        <taxon>eudicotyledons</taxon>
        <taxon>Gunneridae</taxon>
        <taxon>Pentapetalae</taxon>
        <taxon>rosids</taxon>
        <taxon>Vitales</taxon>
        <taxon>Vitaceae</taxon>
        <taxon>Viteae</taxon>
        <taxon>Vitis</taxon>
    </lineage>
</organism>
<dbReference type="InParanoid" id="D7SUB0"/>
<accession>D7SUB0</accession>
<dbReference type="PaxDb" id="29760-VIT_04s0008g03490.t01"/>
<dbReference type="EMBL" id="FN595231">
    <property type="protein sequence ID" value="CBI20859.3"/>
    <property type="molecule type" value="Genomic_DNA"/>
</dbReference>
<keyword evidence="2" id="KW-1185">Reference proteome</keyword>
<protein>
    <submittedName>
        <fullName evidence="1">Uncharacterized protein</fullName>
    </submittedName>
</protein>